<evidence type="ECO:0000256" key="6">
    <source>
        <dbReference type="ARBA" id="ARBA00009541"/>
    </source>
</evidence>
<accession>A0A3D4S3R7</accession>
<dbReference type="PIRSF" id="PIRSF001461">
    <property type="entry name" value="RPE"/>
    <property type="match status" value="1"/>
</dbReference>
<dbReference type="GO" id="GO:0004750">
    <property type="term" value="F:D-ribulose-phosphate 3-epimerase activity"/>
    <property type="evidence" value="ECO:0007669"/>
    <property type="project" value="UniProtKB-UniRule"/>
</dbReference>
<keyword evidence="9 10" id="KW-0413">Isomerase</keyword>
<feature type="binding site" evidence="10 14">
    <location>
        <begin position="194"/>
        <end position="195"/>
    </location>
    <ligand>
        <name>substrate</name>
    </ligand>
</feature>
<feature type="active site" description="Proton donor" evidence="10 12">
    <location>
        <position position="174"/>
    </location>
</feature>
<proteinExistence type="inferred from homology"/>
<keyword evidence="13" id="KW-0464">Manganese</keyword>
<dbReference type="Pfam" id="PF00834">
    <property type="entry name" value="Ribul_P_3_epim"/>
    <property type="match status" value="1"/>
</dbReference>
<feature type="binding site" evidence="10 13">
    <location>
        <position position="65"/>
    </location>
    <ligand>
        <name>a divalent metal cation</name>
        <dbReference type="ChEBI" id="CHEBI:60240"/>
    </ligand>
</feature>
<dbReference type="InterPro" id="IPR026019">
    <property type="entry name" value="Ribul_P_3_epim"/>
</dbReference>
<protein>
    <recommendedName>
        <fullName evidence="7 10">Ribulose-phosphate 3-epimerase</fullName>
        <ecNumber evidence="7 10">5.1.3.1</ecNumber>
    </recommendedName>
</protein>
<comment type="cofactor">
    <cofactor evidence="3">
        <name>Co(2+)</name>
        <dbReference type="ChEBI" id="CHEBI:48828"/>
    </cofactor>
</comment>
<dbReference type="GO" id="GO:0019323">
    <property type="term" value="P:pentose catabolic process"/>
    <property type="evidence" value="ECO:0007669"/>
    <property type="project" value="UniProtKB-UniRule"/>
</dbReference>
<evidence type="ECO:0000256" key="8">
    <source>
        <dbReference type="ARBA" id="ARBA00022723"/>
    </source>
</evidence>
<evidence type="ECO:0000256" key="2">
    <source>
        <dbReference type="ARBA" id="ARBA00001936"/>
    </source>
</evidence>
<comment type="pathway">
    <text evidence="10">Carbohydrate degradation.</text>
</comment>
<evidence type="ECO:0000256" key="13">
    <source>
        <dbReference type="PIRSR" id="PIRSR001461-2"/>
    </source>
</evidence>
<keyword evidence="13" id="KW-0170">Cobalt</keyword>
<feature type="binding site" evidence="10 13">
    <location>
        <position position="174"/>
    </location>
    <ligand>
        <name>a divalent metal cation</name>
        <dbReference type="ChEBI" id="CHEBI:60240"/>
    </ligand>
</feature>
<feature type="binding site" evidence="10 14">
    <location>
        <position position="7"/>
    </location>
    <ligand>
        <name>substrate</name>
    </ligand>
</feature>
<feature type="binding site" evidence="10">
    <location>
        <begin position="174"/>
        <end position="176"/>
    </location>
    <ligand>
        <name>substrate</name>
    </ligand>
</feature>
<sequence>MVLIAPSLLSADFKVLKEEITMIEQSGADWLHFDVMDGRFVPNISFGLPVLEAIRPITTVPIDCHLMVEEPSKQIPLFAQAGADYISIHLEATSHIDRDLSLIKEYGSKTGVVINPGTAVELLNPILHRVDMVLVMTVNPGFGGQSFISEVSNKVDWLKKEREANGYDYLIEVDGGINVQTIQSVSNADVFVAGSAIFNAADRSREITLLREKAEK</sequence>
<dbReference type="NCBIfam" id="NF004076">
    <property type="entry name" value="PRK05581.1-4"/>
    <property type="match status" value="1"/>
</dbReference>
<evidence type="ECO:0000256" key="3">
    <source>
        <dbReference type="ARBA" id="ARBA00001941"/>
    </source>
</evidence>
<evidence type="ECO:0000256" key="7">
    <source>
        <dbReference type="ARBA" id="ARBA00013188"/>
    </source>
</evidence>
<feature type="binding site" evidence="14">
    <location>
        <position position="176"/>
    </location>
    <ligand>
        <name>substrate</name>
    </ligand>
</feature>
<evidence type="ECO:0000256" key="4">
    <source>
        <dbReference type="ARBA" id="ARBA00001947"/>
    </source>
</evidence>
<dbReference type="GO" id="GO:0046872">
    <property type="term" value="F:metal ion binding"/>
    <property type="evidence" value="ECO:0007669"/>
    <property type="project" value="UniProtKB-UniRule"/>
</dbReference>
<comment type="cofactor">
    <cofactor evidence="5">
        <name>Fe(2+)</name>
        <dbReference type="ChEBI" id="CHEBI:29033"/>
    </cofactor>
</comment>
<comment type="catalytic activity">
    <reaction evidence="1 10 11">
        <text>D-ribulose 5-phosphate = D-xylulose 5-phosphate</text>
        <dbReference type="Rhea" id="RHEA:13677"/>
        <dbReference type="ChEBI" id="CHEBI:57737"/>
        <dbReference type="ChEBI" id="CHEBI:58121"/>
        <dbReference type="EC" id="5.1.3.1"/>
    </reaction>
</comment>
<dbReference type="InterPro" id="IPR011060">
    <property type="entry name" value="RibuloseP-bd_barrel"/>
</dbReference>
<feature type="binding site" evidence="10 13">
    <location>
        <position position="32"/>
    </location>
    <ligand>
        <name>a divalent metal cation</name>
        <dbReference type="ChEBI" id="CHEBI:60240"/>
    </ligand>
</feature>
<dbReference type="InterPro" id="IPR013785">
    <property type="entry name" value="Aldolase_TIM"/>
</dbReference>
<gene>
    <name evidence="10" type="primary">rpe</name>
    <name evidence="15" type="ORF">DIW15_01905</name>
</gene>
<evidence type="ECO:0000256" key="10">
    <source>
        <dbReference type="HAMAP-Rule" id="MF_02227"/>
    </source>
</evidence>
<evidence type="ECO:0000313" key="15">
    <source>
        <dbReference type="EMBL" id="HCS93447.1"/>
    </source>
</evidence>
<feature type="active site" description="Proton acceptor" evidence="10 12">
    <location>
        <position position="34"/>
    </location>
</feature>
<dbReference type="EC" id="5.1.3.1" evidence="7 10"/>
<dbReference type="Gene3D" id="3.20.20.70">
    <property type="entry name" value="Aldolase class I"/>
    <property type="match status" value="1"/>
</dbReference>
<dbReference type="NCBIfam" id="TIGR01163">
    <property type="entry name" value="rpe"/>
    <property type="match status" value="1"/>
</dbReference>
<feature type="binding site" evidence="10 13">
    <location>
        <position position="34"/>
    </location>
    <ligand>
        <name>a divalent metal cation</name>
        <dbReference type="ChEBI" id="CHEBI:60240"/>
    </ligand>
</feature>
<evidence type="ECO:0000313" key="16">
    <source>
        <dbReference type="Proteomes" id="UP000262195"/>
    </source>
</evidence>
<name>A0A3D4S3R7_9ENTE</name>
<keyword evidence="8 10" id="KW-0479">Metal-binding</keyword>
<feature type="binding site" evidence="10 14">
    <location>
        <begin position="141"/>
        <end position="144"/>
    </location>
    <ligand>
        <name>substrate</name>
    </ligand>
</feature>
<comment type="similarity">
    <text evidence="6 10 11">Belongs to the ribulose-phosphate 3-epimerase family.</text>
</comment>
<dbReference type="Proteomes" id="UP000262195">
    <property type="component" value="Unassembled WGS sequence"/>
</dbReference>
<organism evidence="15 16">
    <name type="scientific">Bavariicoccus seileri</name>
    <dbReference type="NCBI Taxonomy" id="549685"/>
    <lineage>
        <taxon>Bacteria</taxon>
        <taxon>Bacillati</taxon>
        <taxon>Bacillota</taxon>
        <taxon>Bacilli</taxon>
        <taxon>Lactobacillales</taxon>
        <taxon>Enterococcaceae</taxon>
        <taxon>Bavariicoccus</taxon>
    </lineage>
</organism>
<dbReference type="HAMAP" id="MF_02227">
    <property type="entry name" value="RPE"/>
    <property type="match status" value="1"/>
</dbReference>
<comment type="cofactor">
    <cofactor evidence="10 13">
        <name>a divalent metal cation</name>
        <dbReference type="ChEBI" id="CHEBI:60240"/>
    </cofactor>
    <text evidence="10 13">Binds 1 divalent metal cation per subunit.</text>
</comment>
<dbReference type="AlphaFoldDB" id="A0A3D4S3R7"/>
<comment type="cofactor">
    <cofactor evidence="2">
        <name>Mn(2+)</name>
        <dbReference type="ChEBI" id="CHEBI:29035"/>
    </cofactor>
</comment>
<comment type="cofactor">
    <cofactor evidence="4">
        <name>Zn(2+)</name>
        <dbReference type="ChEBI" id="CHEBI:29105"/>
    </cofactor>
</comment>
<dbReference type="PROSITE" id="PS01085">
    <property type="entry name" value="RIBUL_P_3_EPIMER_1"/>
    <property type="match status" value="1"/>
</dbReference>
<evidence type="ECO:0000256" key="12">
    <source>
        <dbReference type="PIRSR" id="PIRSR001461-1"/>
    </source>
</evidence>
<comment type="function">
    <text evidence="10">Catalyzes the reversible epimerization of D-ribulose 5-phosphate to D-xylulose 5-phosphate.</text>
</comment>
<evidence type="ECO:0000256" key="1">
    <source>
        <dbReference type="ARBA" id="ARBA00001782"/>
    </source>
</evidence>
<dbReference type="SUPFAM" id="SSF51366">
    <property type="entry name" value="Ribulose-phoshate binding barrel"/>
    <property type="match status" value="1"/>
</dbReference>
<dbReference type="GO" id="GO:0006098">
    <property type="term" value="P:pentose-phosphate shunt"/>
    <property type="evidence" value="ECO:0007669"/>
    <property type="project" value="UniProtKB-UniRule"/>
</dbReference>
<reference evidence="15 16" key="1">
    <citation type="journal article" date="2018" name="Nat. Biotechnol.">
        <title>A standardized bacterial taxonomy based on genome phylogeny substantially revises the tree of life.</title>
        <authorList>
            <person name="Parks D.H."/>
            <person name="Chuvochina M."/>
            <person name="Waite D.W."/>
            <person name="Rinke C."/>
            <person name="Skarshewski A."/>
            <person name="Chaumeil P.A."/>
            <person name="Hugenholtz P."/>
        </authorList>
    </citation>
    <scope>NUCLEOTIDE SEQUENCE [LARGE SCALE GENOMIC DNA]</scope>
    <source>
        <strain evidence="15">UBA11306</strain>
    </source>
</reference>
<dbReference type="EMBL" id="DQHO01000014">
    <property type="protein sequence ID" value="HCS93447.1"/>
    <property type="molecule type" value="Genomic_DNA"/>
</dbReference>
<dbReference type="STRING" id="1121105.GCA_000421665_00740"/>
<comment type="caution">
    <text evidence="15">The sequence shown here is derived from an EMBL/GenBank/DDBJ whole genome shotgun (WGS) entry which is preliminary data.</text>
</comment>
<evidence type="ECO:0000256" key="14">
    <source>
        <dbReference type="PIRSR" id="PIRSR001461-3"/>
    </source>
</evidence>
<dbReference type="FunFam" id="3.20.20.70:FF:000004">
    <property type="entry name" value="Ribulose-phosphate 3-epimerase"/>
    <property type="match status" value="1"/>
</dbReference>
<evidence type="ECO:0000256" key="9">
    <source>
        <dbReference type="ARBA" id="ARBA00023235"/>
    </source>
</evidence>
<keyword evidence="10 11" id="KW-0119">Carbohydrate metabolism</keyword>
<evidence type="ECO:0000256" key="11">
    <source>
        <dbReference type="PIRNR" id="PIRNR001461"/>
    </source>
</evidence>
<dbReference type="CDD" id="cd00429">
    <property type="entry name" value="RPE"/>
    <property type="match status" value="1"/>
</dbReference>
<dbReference type="GO" id="GO:0005737">
    <property type="term" value="C:cytoplasm"/>
    <property type="evidence" value="ECO:0007669"/>
    <property type="project" value="UniProtKB-ARBA"/>
</dbReference>
<dbReference type="PANTHER" id="PTHR11749">
    <property type="entry name" value="RIBULOSE-5-PHOSPHATE-3-EPIMERASE"/>
    <property type="match status" value="1"/>
</dbReference>
<keyword evidence="13" id="KW-0862">Zinc</keyword>
<dbReference type="InterPro" id="IPR000056">
    <property type="entry name" value="Ribul_P_3_epim-like"/>
</dbReference>
<feature type="binding site" evidence="10 14">
    <location>
        <position position="65"/>
    </location>
    <ligand>
        <name>substrate</name>
    </ligand>
</feature>
<dbReference type="PROSITE" id="PS01086">
    <property type="entry name" value="RIBUL_P_3_EPIMER_2"/>
    <property type="match status" value="1"/>
</dbReference>
<evidence type="ECO:0000256" key="5">
    <source>
        <dbReference type="ARBA" id="ARBA00001954"/>
    </source>
</evidence>